<accession>A0A7R9KQ65</accession>
<organism evidence="6">
    <name type="scientific">Medioppia subpectinata</name>
    <dbReference type="NCBI Taxonomy" id="1979941"/>
    <lineage>
        <taxon>Eukaryota</taxon>
        <taxon>Metazoa</taxon>
        <taxon>Ecdysozoa</taxon>
        <taxon>Arthropoda</taxon>
        <taxon>Chelicerata</taxon>
        <taxon>Arachnida</taxon>
        <taxon>Acari</taxon>
        <taxon>Acariformes</taxon>
        <taxon>Sarcoptiformes</taxon>
        <taxon>Oribatida</taxon>
        <taxon>Brachypylina</taxon>
        <taxon>Oppioidea</taxon>
        <taxon>Oppiidae</taxon>
        <taxon>Medioppia</taxon>
    </lineage>
</organism>
<evidence type="ECO:0000313" key="6">
    <source>
        <dbReference type="EMBL" id="CAD7627346.1"/>
    </source>
</evidence>
<keyword evidence="7" id="KW-1185">Reference proteome</keyword>
<dbReference type="Gene3D" id="2.60.60.20">
    <property type="entry name" value="PLAT/LH2 domain"/>
    <property type="match status" value="1"/>
</dbReference>
<dbReference type="GO" id="GO:0016298">
    <property type="term" value="F:lipase activity"/>
    <property type="evidence" value="ECO:0007669"/>
    <property type="project" value="InterPro"/>
</dbReference>
<reference evidence="6" key="1">
    <citation type="submission" date="2020-11" db="EMBL/GenBank/DDBJ databases">
        <authorList>
            <person name="Tran Van P."/>
        </authorList>
    </citation>
    <scope>NUCLEOTIDE SEQUENCE</scope>
</reference>
<dbReference type="Gene3D" id="3.40.50.1820">
    <property type="entry name" value="alpha/beta hydrolase"/>
    <property type="match status" value="1"/>
</dbReference>
<dbReference type="InterPro" id="IPR013818">
    <property type="entry name" value="Lipase"/>
</dbReference>
<dbReference type="GO" id="GO:0005615">
    <property type="term" value="C:extracellular space"/>
    <property type="evidence" value="ECO:0007669"/>
    <property type="project" value="TreeGrafter"/>
</dbReference>
<dbReference type="EMBL" id="OC859223">
    <property type="protein sequence ID" value="CAD7627346.1"/>
    <property type="molecule type" value="Genomic_DNA"/>
</dbReference>
<evidence type="ECO:0000256" key="1">
    <source>
        <dbReference type="ARBA" id="ARBA00004613"/>
    </source>
</evidence>
<keyword evidence="3" id="KW-0964">Secreted</keyword>
<evidence type="ECO:0000259" key="5">
    <source>
        <dbReference type="Pfam" id="PF00151"/>
    </source>
</evidence>
<dbReference type="OrthoDB" id="199913at2759"/>
<feature type="domain" description="Lipase" evidence="5">
    <location>
        <begin position="7"/>
        <end position="193"/>
    </location>
</feature>
<dbReference type="EMBL" id="CAJPIZ010004648">
    <property type="protein sequence ID" value="CAG2107776.1"/>
    <property type="molecule type" value="Genomic_DNA"/>
</dbReference>
<dbReference type="PRINTS" id="PR00821">
    <property type="entry name" value="TAGLIPASE"/>
</dbReference>
<dbReference type="Proteomes" id="UP000759131">
    <property type="component" value="Unassembled WGS sequence"/>
</dbReference>
<name>A0A7R9KQ65_9ACAR</name>
<dbReference type="AlphaFoldDB" id="A0A7R9KQ65"/>
<dbReference type="InterPro" id="IPR000734">
    <property type="entry name" value="TAG_lipase"/>
</dbReference>
<dbReference type="PANTHER" id="PTHR11610">
    <property type="entry name" value="LIPASE"/>
    <property type="match status" value="1"/>
</dbReference>
<protein>
    <recommendedName>
        <fullName evidence="5">Lipase domain-containing protein</fullName>
    </recommendedName>
</protein>
<dbReference type="PANTHER" id="PTHR11610:SF186">
    <property type="entry name" value="FI22312P1"/>
    <property type="match status" value="1"/>
</dbReference>
<dbReference type="Pfam" id="PF00151">
    <property type="entry name" value="Lipase"/>
    <property type="match status" value="1"/>
</dbReference>
<evidence type="ECO:0000313" key="7">
    <source>
        <dbReference type="Proteomes" id="UP000759131"/>
    </source>
</evidence>
<evidence type="ECO:0000256" key="3">
    <source>
        <dbReference type="ARBA" id="ARBA00022525"/>
    </source>
</evidence>
<dbReference type="GO" id="GO:0016042">
    <property type="term" value="P:lipid catabolic process"/>
    <property type="evidence" value="ECO:0007669"/>
    <property type="project" value="TreeGrafter"/>
</dbReference>
<evidence type="ECO:0000256" key="4">
    <source>
        <dbReference type="RuleBase" id="RU004262"/>
    </source>
</evidence>
<comment type="subcellular location">
    <subcellularLocation>
        <location evidence="1">Secreted</location>
    </subcellularLocation>
</comment>
<dbReference type="InterPro" id="IPR029058">
    <property type="entry name" value="AB_hydrolase_fold"/>
</dbReference>
<dbReference type="SUPFAM" id="SSF53474">
    <property type="entry name" value="alpha/beta-Hydrolases"/>
    <property type="match status" value="1"/>
</dbReference>
<sequence>MINFNKGLAPEDYHLIGFSLGAHVAGFTGMEISNISRITGLDPAAPLFEGYPSRVRLDPTDANFVDVIHSNGDSFLRGGLGSFAPMGHVDFYPNGGRVQVGCNSVFMGALSDIIYGKWNSLCNHRRAFRFFIDSIIKTCTFRAFACDTYENYLRGDCFGCGPTGTQCSNMGYFSHKSNGRGAMYLVTRENEPFSNQFKIRVISTTGQGSTWGKLEILFVAKDGKNETFVLTNEADEIKDTGFIQGLVVAHPNIHNVTHVMLTYTKYKGWIYSGKEHWNIDKIELINSDGDIFTYCGYGTKLDNSVSHHLPLQAGNCTATMPAPSTTAITTAAAALQPHRIAKLFWQVVGSPIKGSQPKPPKLFWKILINEQPDAIDDPVAERYFWSPYV</sequence>
<comment type="similarity">
    <text evidence="2 4">Belongs to the AB hydrolase superfamily. Lipase family.</text>
</comment>
<gene>
    <name evidence="6" type="ORF">OSB1V03_LOCUS7773</name>
</gene>
<evidence type="ECO:0000256" key="2">
    <source>
        <dbReference type="ARBA" id="ARBA00010701"/>
    </source>
</evidence>
<proteinExistence type="inferred from homology"/>